<evidence type="ECO:0000313" key="5">
    <source>
        <dbReference type="EMBL" id="KAJ2789443.1"/>
    </source>
</evidence>
<feature type="non-terminal residue" evidence="5">
    <location>
        <position position="328"/>
    </location>
</feature>
<feature type="compositionally biased region" description="Polar residues" evidence="3">
    <location>
        <begin position="30"/>
        <end position="41"/>
    </location>
</feature>
<dbReference type="OrthoDB" id="10266696at2759"/>
<evidence type="ECO:0000256" key="2">
    <source>
        <dbReference type="ARBA" id="ARBA00022833"/>
    </source>
</evidence>
<evidence type="ECO:0000256" key="1">
    <source>
        <dbReference type="ARBA" id="ARBA00022723"/>
    </source>
</evidence>
<dbReference type="AlphaFoldDB" id="A0A9W8HSA2"/>
<feature type="compositionally biased region" description="Polar residues" evidence="3">
    <location>
        <begin position="261"/>
        <end position="280"/>
    </location>
</feature>
<feature type="region of interest" description="Disordered" evidence="3">
    <location>
        <begin position="260"/>
        <end position="285"/>
    </location>
</feature>
<dbReference type="GO" id="GO:0005096">
    <property type="term" value="F:GTPase activator activity"/>
    <property type="evidence" value="ECO:0007669"/>
    <property type="project" value="InterPro"/>
</dbReference>
<dbReference type="Pfam" id="PF00169">
    <property type="entry name" value="PH"/>
    <property type="match status" value="1"/>
</dbReference>
<dbReference type="Proteomes" id="UP001140094">
    <property type="component" value="Unassembled WGS sequence"/>
</dbReference>
<dbReference type="InterPro" id="IPR001849">
    <property type="entry name" value="PH_domain"/>
</dbReference>
<dbReference type="EMBL" id="JANBUO010003802">
    <property type="protein sequence ID" value="KAJ2789443.1"/>
    <property type="molecule type" value="Genomic_DNA"/>
</dbReference>
<proteinExistence type="predicted"/>
<feature type="domain" description="PH" evidence="4">
    <location>
        <begin position="151"/>
        <end position="247"/>
    </location>
</feature>
<evidence type="ECO:0000256" key="3">
    <source>
        <dbReference type="SAM" id="MobiDB-lite"/>
    </source>
</evidence>
<dbReference type="SUPFAM" id="SSF50729">
    <property type="entry name" value="PH domain-like"/>
    <property type="match status" value="1"/>
</dbReference>
<dbReference type="GO" id="GO:0046872">
    <property type="term" value="F:metal ion binding"/>
    <property type="evidence" value="ECO:0007669"/>
    <property type="project" value="UniProtKB-KW"/>
</dbReference>
<dbReference type="PANTHER" id="PTHR23180:SF160">
    <property type="entry name" value="ADP-RIBOSYLATION FACTOR GTPASE-ACTIVATING PROTEIN EFFECTOR PROTEIN 1"/>
    <property type="match status" value="1"/>
</dbReference>
<dbReference type="SMART" id="SM00233">
    <property type="entry name" value="PH"/>
    <property type="match status" value="1"/>
</dbReference>
<keyword evidence="6" id="KW-1185">Reference proteome</keyword>
<gene>
    <name evidence="5" type="ORF">H4R20_007180</name>
</gene>
<dbReference type="PANTHER" id="PTHR23180">
    <property type="entry name" value="CENTAURIN/ARF"/>
    <property type="match status" value="1"/>
</dbReference>
<keyword evidence="2" id="KW-0862">Zinc</keyword>
<accession>A0A9W8HSA2</accession>
<organism evidence="5 6">
    <name type="scientific">Coemansia guatemalensis</name>
    <dbReference type="NCBI Taxonomy" id="2761395"/>
    <lineage>
        <taxon>Eukaryota</taxon>
        <taxon>Fungi</taxon>
        <taxon>Fungi incertae sedis</taxon>
        <taxon>Zoopagomycota</taxon>
        <taxon>Kickxellomycotina</taxon>
        <taxon>Kickxellomycetes</taxon>
        <taxon>Kickxellales</taxon>
        <taxon>Kickxellaceae</taxon>
        <taxon>Coemansia</taxon>
    </lineage>
</organism>
<evidence type="ECO:0000313" key="6">
    <source>
        <dbReference type="Proteomes" id="UP001140094"/>
    </source>
</evidence>
<dbReference type="Gene3D" id="2.30.29.30">
    <property type="entry name" value="Pleckstrin-homology domain (PH domain)/Phosphotyrosine-binding domain (PTB)"/>
    <property type="match status" value="1"/>
</dbReference>
<keyword evidence="1" id="KW-0479">Metal-binding</keyword>
<dbReference type="PROSITE" id="PS50003">
    <property type="entry name" value="PH_DOMAIN"/>
    <property type="match status" value="1"/>
</dbReference>
<dbReference type="InterPro" id="IPR011993">
    <property type="entry name" value="PH-like_dom_sf"/>
</dbReference>
<reference evidence="5" key="1">
    <citation type="submission" date="2022-07" db="EMBL/GenBank/DDBJ databases">
        <title>Phylogenomic reconstructions and comparative analyses of Kickxellomycotina fungi.</title>
        <authorList>
            <person name="Reynolds N.K."/>
            <person name="Stajich J.E."/>
            <person name="Barry K."/>
            <person name="Grigoriev I.V."/>
            <person name="Crous P."/>
            <person name="Smith M.E."/>
        </authorList>
    </citation>
    <scope>NUCLEOTIDE SEQUENCE</scope>
    <source>
        <strain evidence="5">NRRL 1565</strain>
    </source>
</reference>
<comment type="caution">
    <text evidence="5">The sequence shown here is derived from an EMBL/GenBank/DDBJ whole genome shotgun (WGS) entry which is preliminary data.</text>
</comment>
<name>A0A9W8HSA2_9FUNG</name>
<feature type="compositionally biased region" description="Low complexity" evidence="3">
    <location>
        <begin position="77"/>
        <end position="86"/>
    </location>
</feature>
<evidence type="ECO:0000259" key="4">
    <source>
        <dbReference type="PROSITE" id="PS50003"/>
    </source>
</evidence>
<dbReference type="InterPro" id="IPR045258">
    <property type="entry name" value="ACAP1/2/3-like"/>
</dbReference>
<feature type="compositionally biased region" description="Polar residues" evidence="3">
    <location>
        <begin position="97"/>
        <end position="108"/>
    </location>
</feature>
<protein>
    <recommendedName>
        <fullName evidence="4">PH domain-containing protein</fullName>
    </recommendedName>
</protein>
<sequence length="328" mass="35357">MRSLGEHIAQVRHQAEDCISEAETLVVTPRANSGASQSARSGSLDDGGGYMQVGQQDDDGPGDSVQSMADADDTAEARTAASDSEAAPPPGFALSTPPGSTQATSTKEATGHTEPSLSSLSPHMPSQTHQRKPSRSERLSLASISLSPHGMFQISGYLFLRSQYSLMASWQRRWFEINDGSLIHFQRDDERDKEIVPLHLCMVKRGVVQDNRRNVFELIAPNRTYVLQAETTNELNAWKACLKQAIEASLYSHTPVVPTGGSLSRTSTQPMSSDPTSPTTAGAKGDLRVVVSAQQSSTNVSSMAAAAAETTKDMQAMRMKKMRHPLGN</sequence>
<feature type="region of interest" description="Disordered" evidence="3">
    <location>
        <begin position="29"/>
        <end position="139"/>
    </location>
</feature>